<evidence type="ECO:0000256" key="1">
    <source>
        <dbReference type="SAM" id="MobiDB-lite"/>
    </source>
</evidence>
<dbReference type="Pfam" id="PF15943">
    <property type="entry name" value="YdaS_toxin"/>
    <property type="match status" value="1"/>
</dbReference>
<dbReference type="EMBL" id="CABGGW010000015">
    <property type="protein sequence ID" value="VUS56749.1"/>
    <property type="molecule type" value="Genomic_DNA"/>
</dbReference>
<organism evidence="2 3">
    <name type="scientific">Klebsiella huaxiensis</name>
    <dbReference type="NCBI Taxonomy" id="2153354"/>
    <lineage>
        <taxon>Bacteria</taxon>
        <taxon>Pseudomonadati</taxon>
        <taxon>Pseudomonadota</taxon>
        <taxon>Gammaproteobacteria</taxon>
        <taxon>Enterobacterales</taxon>
        <taxon>Enterobacteriaceae</taxon>
        <taxon>Klebsiella/Raoultella group</taxon>
        <taxon>Klebsiella</taxon>
    </lineage>
</organism>
<evidence type="ECO:0000313" key="2">
    <source>
        <dbReference type="EMBL" id="VUS56749.1"/>
    </source>
</evidence>
<feature type="region of interest" description="Disordered" evidence="1">
    <location>
        <begin position="62"/>
        <end position="90"/>
    </location>
</feature>
<dbReference type="SUPFAM" id="SSF47413">
    <property type="entry name" value="lambda repressor-like DNA-binding domains"/>
    <property type="match status" value="1"/>
</dbReference>
<dbReference type="InterPro" id="IPR031856">
    <property type="entry name" value="YdaS_toxin-like"/>
</dbReference>
<dbReference type="InterPro" id="IPR001387">
    <property type="entry name" value="Cro/C1-type_HTH"/>
</dbReference>
<dbReference type="AlphaFoldDB" id="A0A564JI61"/>
<sequence>MKKEIKALVARRFTQAEIGRHLNVSQQTVFKWLRKQVPSGRVIPLCQLMGWEVTPHELRPDLHPTPISGIPEGVIVPQRQPTEVNHENQA</sequence>
<protein>
    <recommendedName>
        <fullName evidence="4">HTH cro/C1-type domain-containing protein</fullName>
    </recommendedName>
</protein>
<dbReference type="CDD" id="cd00093">
    <property type="entry name" value="HTH_XRE"/>
    <property type="match status" value="1"/>
</dbReference>
<dbReference type="Proteomes" id="UP000317374">
    <property type="component" value="Unassembled WGS sequence"/>
</dbReference>
<evidence type="ECO:0008006" key="4">
    <source>
        <dbReference type="Google" id="ProtNLM"/>
    </source>
</evidence>
<dbReference type="GO" id="GO:0003677">
    <property type="term" value="F:DNA binding"/>
    <property type="evidence" value="ECO:0007669"/>
    <property type="project" value="InterPro"/>
</dbReference>
<gene>
    <name evidence="2" type="ORF">SB6422_05541</name>
</gene>
<dbReference type="RefSeq" id="WP_142513208.1">
    <property type="nucleotide sequence ID" value="NZ_CABGGW010000015.1"/>
</dbReference>
<evidence type="ECO:0000313" key="3">
    <source>
        <dbReference type="Proteomes" id="UP000317374"/>
    </source>
</evidence>
<name>A0A564JI61_9ENTR</name>
<proteinExistence type="predicted"/>
<dbReference type="OrthoDB" id="6372288at2"/>
<dbReference type="Gene3D" id="1.10.260.40">
    <property type="entry name" value="lambda repressor-like DNA-binding domains"/>
    <property type="match status" value="1"/>
</dbReference>
<reference evidence="2 3" key="1">
    <citation type="submission" date="2019-07" db="EMBL/GenBank/DDBJ databases">
        <authorList>
            <person name="Brisse S."/>
            <person name="Rodrigues C."/>
            <person name="Thorpe H."/>
        </authorList>
    </citation>
    <scope>NUCLEOTIDE SEQUENCE [LARGE SCALE GENOMIC DNA]</scope>
    <source>
        <strain evidence="2">SB6422</strain>
    </source>
</reference>
<dbReference type="InterPro" id="IPR010982">
    <property type="entry name" value="Lambda_DNA-bd_dom_sf"/>
</dbReference>
<accession>A0A564JI61</accession>